<comment type="caution">
    <text evidence="9">The sequence shown here is derived from an EMBL/GenBank/DDBJ whole genome shotgun (WGS) entry which is preliminary data.</text>
</comment>
<reference evidence="9" key="2">
    <citation type="submission" date="2020-09" db="EMBL/GenBank/DDBJ databases">
        <authorList>
            <person name="Sun Q."/>
            <person name="Ohkuma M."/>
        </authorList>
    </citation>
    <scope>NUCLEOTIDE SEQUENCE</scope>
    <source>
        <strain evidence="9">JCM 19831</strain>
    </source>
</reference>
<gene>
    <name evidence="9" type="primary">mviN</name>
    <name evidence="9" type="ORF">GCM10007977_050810</name>
</gene>
<evidence type="ECO:0000256" key="5">
    <source>
        <dbReference type="ARBA" id="ARBA00022984"/>
    </source>
</evidence>
<proteinExistence type="predicted"/>
<dbReference type="InterPro" id="IPR004268">
    <property type="entry name" value="MurJ"/>
</dbReference>
<dbReference type="InterPro" id="IPR051050">
    <property type="entry name" value="Lipid_II_flippase_MurJ/MviN"/>
</dbReference>
<feature type="transmembrane region" description="Helical" evidence="8">
    <location>
        <begin position="55"/>
        <end position="73"/>
    </location>
</feature>
<name>A0A917WZ60_9ACTN</name>
<feature type="transmembrane region" description="Helical" evidence="8">
    <location>
        <begin position="167"/>
        <end position="186"/>
    </location>
</feature>
<feature type="transmembrane region" description="Helical" evidence="8">
    <location>
        <begin position="421"/>
        <end position="443"/>
    </location>
</feature>
<feature type="transmembrane region" description="Helical" evidence="8">
    <location>
        <begin position="94"/>
        <end position="114"/>
    </location>
</feature>
<keyword evidence="5" id="KW-0573">Peptidoglycan synthesis</keyword>
<dbReference type="GO" id="GO:0008360">
    <property type="term" value="P:regulation of cell shape"/>
    <property type="evidence" value="ECO:0007669"/>
    <property type="project" value="UniProtKB-KW"/>
</dbReference>
<keyword evidence="7 8" id="KW-0472">Membrane</keyword>
<dbReference type="PANTHER" id="PTHR47019:SF1">
    <property type="entry name" value="LIPID II FLIPPASE MURJ"/>
    <property type="match status" value="1"/>
</dbReference>
<dbReference type="EMBL" id="BMPI01000025">
    <property type="protein sequence ID" value="GGM43110.1"/>
    <property type="molecule type" value="Genomic_DNA"/>
</dbReference>
<reference evidence="9" key="1">
    <citation type="journal article" date="2014" name="Int. J. Syst. Evol. Microbiol.">
        <title>Complete genome sequence of Corynebacterium casei LMG S-19264T (=DSM 44701T), isolated from a smear-ripened cheese.</title>
        <authorList>
            <consortium name="US DOE Joint Genome Institute (JGI-PGF)"/>
            <person name="Walter F."/>
            <person name="Albersmeier A."/>
            <person name="Kalinowski J."/>
            <person name="Ruckert C."/>
        </authorList>
    </citation>
    <scope>NUCLEOTIDE SEQUENCE</scope>
    <source>
        <strain evidence="9">JCM 19831</strain>
    </source>
</reference>
<keyword evidence="4" id="KW-0133">Cell shape</keyword>
<dbReference type="CDD" id="cd13123">
    <property type="entry name" value="MATE_MurJ_like"/>
    <property type="match status" value="1"/>
</dbReference>
<keyword evidence="6 8" id="KW-1133">Transmembrane helix</keyword>
<feature type="transmembrane region" description="Helical" evidence="8">
    <location>
        <begin position="198"/>
        <end position="219"/>
    </location>
</feature>
<keyword evidence="3 8" id="KW-0812">Transmembrane</keyword>
<evidence type="ECO:0000256" key="1">
    <source>
        <dbReference type="ARBA" id="ARBA00004651"/>
    </source>
</evidence>
<dbReference type="GO" id="GO:0034204">
    <property type="term" value="P:lipid translocation"/>
    <property type="evidence" value="ECO:0007669"/>
    <property type="project" value="TreeGrafter"/>
</dbReference>
<evidence type="ECO:0000313" key="10">
    <source>
        <dbReference type="Proteomes" id="UP000642070"/>
    </source>
</evidence>
<accession>A0A917WZ60</accession>
<feature type="transmembrane region" description="Helical" evidence="8">
    <location>
        <begin position="281"/>
        <end position="299"/>
    </location>
</feature>
<evidence type="ECO:0000256" key="2">
    <source>
        <dbReference type="ARBA" id="ARBA00022475"/>
    </source>
</evidence>
<evidence type="ECO:0000256" key="4">
    <source>
        <dbReference type="ARBA" id="ARBA00022960"/>
    </source>
</evidence>
<feature type="transmembrane region" description="Helical" evidence="8">
    <location>
        <begin position="463"/>
        <end position="482"/>
    </location>
</feature>
<organism evidence="9 10">
    <name type="scientific">Dactylosporangium sucinum</name>
    <dbReference type="NCBI Taxonomy" id="1424081"/>
    <lineage>
        <taxon>Bacteria</taxon>
        <taxon>Bacillati</taxon>
        <taxon>Actinomycetota</taxon>
        <taxon>Actinomycetes</taxon>
        <taxon>Micromonosporales</taxon>
        <taxon>Micromonosporaceae</taxon>
        <taxon>Dactylosporangium</taxon>
    </lineage>
</organism>
<dbReference type="AlphaFoldDB" id="A0A917WZ60"/>
<sequence length="544" mass="55960">MTAGSSLGRAGRGAAVATLASRAAGFVRILVLAAVLGLGSRLLDSYNLANALPNVVYDLVVGGAMASVIVPMLTRAALSEPDGGVIYAQRLLSMIGYGLGAVTLVATLLAPLLVELFTPGFTAEQRQLAVVFTRFFLPQILFYGMSAAAGAVLNIRGRFAAPMWAPVANSLVVTGVGSLYFVVGGATSMQALTTPQLLLLSLGTTAGVFAQLTVVMWALARSGFPFRPRLDPRGVGMRRIGRLGGWMLLSVAAAQVLFTVATRSASISGPGGISAYQNAYALFQMPFAVITLSVMTVMLPRLSRSAARLDHRRITDDLSLAIRLAVVALAPVAAAMVALGPQLAALLFAHGRSDASTVGLVGTVMAAFGLALVPFSGYTILLRGFYAMQDTRTPALITGGVSAVGVAGCLAAGAFLPRPDIVVGIAIAYGAAYTTGLVTAGLVLRHRLGRIDGHRLVSTHARVLLATAVAAGVAAAVARLLTPLTGPLVVVAAAGVLGAITYLVAARLLRLTELGRLVATATAGITRRAADPRVRSGRTARRTG</sequence>
<dbReference type="PANTHER" id="PTHR47019">
    <property type="entry name" value="LIPID II FLIPPASE MURJ"/>
    <property type="match status" value="1"/>
</dbReference>
<comment type="subcellular location">
    <subcellularLocation>
        <location evidence="1">Cell membrane</location>
        <topology evidence="1">Multi-pass membrane protein</topology>
    </subcellularLocation>
</comment>
<protein>
    <submittedName>
        <fullName evidence="9">Lipid II flippase MurJ</fullName>
    </submittedName>
</protein>
<keyword evidence="2" id="KW-1003">Cell membrane</keyword>
<feature type="transmembrane region" description="Helical" evidence="8">
    <location>
        <begin position="394"/>
        <end position="415"/>
    </location>
</feature>
<evidence type="ECO:0000256" key="3">
    <source>
        <dbReference type="ARBA" id="ARBA00022692"/>
    </source>
</evidence>
<dbReference type="GO" id="GO:0005886">
    <property type="term" value="C:plasma membrane"/>
    <property type="evidence" value="ECO:0007669"/>
    <property type="project" value="UniProtKB-SubCell"/>
</dbReference>
<evidence type="ECO:0000256" key="6">
    <source>
        <dbReference type="ARBA" id="ARBA00022989"/>
    </source>
</evidence>
<dbReference type="NCBIfam" id="TIGR01695">
    <property type="entry name" value="murJ_mviN"/>
    <property type="match status" value="1"/>
</dbReference>
<evidence type="ECO:0000256" key="7">
    <source>
        <dbReference type="ARBA" id="ARBA00023136"/>
    </source>
</evidence>
<feature type="transmembrane region" description="Helical" evidence="8">
    <location>
        <begin position="320"/>
        <end position="340"/>
    </location>
</feature>
<dbReference type="PRINTS" id="PR01806">
    <property type="entry name" value="VIRFACTRMVIN"/>
</dbReference>
<dbReference type="Proteomes" id="UP000642070">
    <property type="component" value="Unassembled WGS sequence"/>
</dbReference>
<dbReference type="Pfam" id="PF03023">
    <property type="entry name" value="MurJ"/>
    <property type="match status" value="1"/>
</dbReference>
<feature type="transmembrane region" description="Helical" evidence="8">
    <location>
        <begin position="488"/>
        <end position="509"/>
    </location>
</feature>
<dbReference type="GO" id="GO:0009252">
    <property type="term" value="P:peptidoglycan biosynthetic process"/>
    <property type="evidence" value="ECO:0007669"/>
    <property type="project" value="UniProtKB-KW"/>
</dbReference>
<evidence type="ECO:0000256" key="8">
    <source>
        <dbReference type="SAM" id="Phobius"/>
    </source>
</evidence>
<feature type="transmembrane region" description="Helical" evidence="8">
    <location>
        <begin position="240"/>
        <end position="261"/>
    </location>
</feature>
<dbReference type="RefSeq" id="WP_190252425.1">
    <property type="nucleotide sequence ID" value="NZ_BMPI01000025.1"/>
</dbReference>
<feature type="transmembrane region" description="Helical" evidence="8">
    <location>
        <begin position="360"/>
        <end position="382"/>
    </location>
</feature>
<keyword evidence="10" id="KW-1185">Reference proteome</keyword>
<feature type="transmembrane region" description="Helical" evidence="8">
    <location>
        <begin position="134"/>
        <end position="155"/>
    </location>
</feature>
<evidence type="ECO:0000313" key="9">
    <source>
        <dbReference type="EMBL" id="GGM43110.1"/>
    </source>
</evidence>
<dbReference type="GO" id="GO:0015648">
    <property type="term" value="F:lipid-linked peptidoglycan transporter activity"/>
    <property type="evidence" value="ECO:0007669"/>
    <property type="project" value="TreeGrafter"/>
</dbReference>